<protein>
    <submittedName>
        <fullName evidence="2">Uncharacterized protein</fullName>
    </submittedName>
</protein>
<keyword evidence="3" id="KW-1185">Reference proteome</keyword>
<organism evidence="2 3">
    <name type="scientific">Plasmopara halstedii</name>
    <name type="common">Downy mildew of sunflower</name>
    <dbReference type="NCBI Taxonomy" id="4781"/>
    <lineage>
        <taxon>Eukaryota</taxon>
        <taxon>Sar</taxon>
        <taxon>Stramenopiles</taxon>
        <taxon>Oomycota</taxon>
        <taxon>Peronosporomycetes</taxon>
        <taxon>Peronosporales</taxon>
        <taxon>Peronosporaceae</taxon>
        <taxon>Plasmopara</taxon>
    </lineage>
</organism>
<dbReference type="RefSeq" id="XP_024581723.1">
    <property type="nucleotide sequence ID" value="XM_024716089.1"/>
</dbReference>
<dbReference type="Proteomes" id="UP000054928">
    <property type="component" value="Unassembled WGS sequence"/>
</dbReference>
<feature type="compositionally biased region" description="Acidic residues" evidence="1">
    <location>
        <begin position="114"/>
        <end position="124"/>
    </location>
</feature>
<feature type="compositionally biased region" description="Basic and acidic residues" evidence="1">
    <location>
        <begin position="125"/>
        <end position="137"/>
    </location>
</feature>
<evidence type="ECO:0000313" key="3">
    <source>
        <dbReference type="Proteomes" id="UP000054928"/>
    </source>
</evidence>
<proteinExistence type="predicted"/>
<reference evidence="3" key="1">
    <citation type="submission" date="2014-09" db="EMBL/GenBank/DDBJ databases">
        <authorList>
            <person name="Sharma Rahul"/>
            <person name="Thines Marco"/>
        </authorList>
    </citation>
    <scope>NUCLEOTIDE SEQUENCE [LARGE SCALE GENOMIC DNA]</scope>
</reference>
<dbReference type="GeneID" id="36396713"/>
<dbReference type="OrthoDB" id="113434at2759"/>
<feature type="region of interest" description="Disordered" evidence="1">
    <location>
        <begin position="114"/>
        <end position="144"/>
    </location>
</feature>
<feature type="region of interest" description="Disordered" evidence="1">
    <location>
        <begin position="12"/>
        <end position="42"/>
    </location>
</feature>
<sequence>MLRRAIQRARLHLPAPIGHNNGGGASSSDEEDSPPTFSVSYTSLRDDESDRDFFRKDQEVTRVHFNIAEDIVKERKRSIAELSADEQRRAADAWARLQTLYGLFRELAATGDEDLDVSDSESVDAEQREHHEHTETRQRRRHDNGLQSLLQHVELPPGVIMRDLQTLITTKGSDENVMPQGFTADMFEKLGNVMYNEMLVTADQNRISSDTFEELGNFLYAETASVIVSATA</sequence>
<evidence type="ECO:0000313" key="2">
    <source>
        <dbReference type="EMBL" id="CEG45354.1"/>
    </source>
</evidence>
<evidence type="ECO:0000256" key="1">
    <source>
        <dbReference type="SAM" id="MobiDB-lite"/>
    </source>
</evidence>
<name>A0A0P1AVJ9_PLAHL</name>
<dbReference type="AlphaFoldDB" id="A0A0P1AVJ9"/>
<dbReference type="EMBL" id="CCYD01001572">
    <property type="protein sequence ID" value="CEG45354.1"/>
    <property type="molecule type" value="Genomic_DNA"/>
</dbReference>
<accession>A0A0P1AVJ9</accession>
<dbReference type="OMA" id="DNEDACA"/>